<evidence type="ECO:0000256" key="1">
    <source>
        <dbReference type="ARBA" id="ARBA00004606"/>
    </source>
</evidence>
<keyword evidence="6" id="KW-1133">Transmembrane helix</keyword>
<feature type="chain" id="PRO_5031437306" description="Hexosyltransferase" evidence="12">
    <location>
        <begin position="22"/>
        <end position="376"/>
    </location>
</feature>
<keyword evidence="12" id="KW-0732">Signal</keyword>
<dbReference type="SUPFAM" id="SSF53448">
    <property type="entry name" value="Nucleotide-diphospho-sugar transferases"/>
    <property type="match status" value="1"/>
</dbReference>
<keyword evidence="8" id="KW-0325">Glycoprotein</keyword>
<dbReference type="Gene3D" id="3.90.550.10">
    <property type="entry name" value="Spore Coat Polysaccharide Biosynthesis Protein SpsA, Chain A"/>
    <property type="match status" value="1"/>
</dbReference>
<sequence length="376" mass="43115">MRWITLVWITHLLLHYCVVESSSSSSSSGSTIHVAMTACYDQRLEEALTSIRSTITTAAQSERLFFHIVHNETDGNDAVFQQVLTGWAKQQTFRFALYHAQLPHDYVDKFAPCACQRLFLHNVLPASVDRVIYLDSDTLLLDDIGHLHREFVASSRLAAMGAEHEPKARMGHYRDTARHPYYDQNGVHGLNSGVFLLDLDRVRQMNNDWNEQLDSLRMEYEDRLVFYDQDLLNVYFHQHPEELHLLDSCRWNFRPDHCYFISHCPDHPDRKISLLHGNRGVFHKPEGDKWSVMALLLVYQAFRVPVTGISQATPDLGTCVRAFTILSQATKSWLTTVRPGEVTNNCQSNALPSIVATLHANCKRIQDARVETRPEL</sequence>
<keyword evidence="4" id="KW-0812">Transmembrane</keyword>
<dbReference type="PANTHER" id="PTHR46012:SF2">
    <property type="entry name" value="IP22168P"/>
    <property type="match status" value="1"/>
</dbReference>
<comment type="similarity">
    <text evidence="11">Belongs to the glycosyltransferase 8 family.</text>
</comment>
<name>A0A7S0N7C0_9CHLO</name>
<evidence type="ECO:0000256" key="6">
    <source>
        <dbReference type="ARBA" id="ARBA00022989"/>
    </source>
</evidence>
<dbReference type="PANTHER" id="PTHR46012">
    <property type="entry name" value="IP22168P"/>
    <property type="match status" value="1"/>
</dbReference>
<evidence type="ECO:0000256" key="9">
    <source>
        <dbReference type="ARBA" id="ARBA00037301"/>
    </source>
</evidence>
<evidence type="ECO:0000256" key="7">
    <source>
        <dbReference type="ARBA" id="ARBA00023136"/>
    </source>
</evidence>
<evidence type="ECO:0000256" key="2">
    <source>
        <dbReference type="ARBA" id="ARBA00022676"/>
    </source>
</evidence>
<comment type="function">
    <text evidence="9">Glycosyltransferase which elongates the O-linked glucose attached to EGF-like repeats in the extracellular domain of Notch proteins by catalyzing the addition of xylose.</text>
</comment>
<comment type="subcellular location">
    <subcellularLocation>
        <location evidence="1">Membrane</location>
        <topology evidence="1">Single-pass type II membrane protein</topology>
    </subcellularLocation>
</comment>
<feature type="signal peptide" evidence="12">
    <location>
        <begin position="1"/>
        <end position="21"/>
    </location>
</feature>
<evidence type="ECO:0000313" key="13">
    <source>
        <dbReference type="EMBL" id="CAD8660313.1"/>
    </source>
</evidence>
<evidence type="ECO:0000256" key="5">
    <source>
        <dbReference type="ARBA" id="ARBA00022968"/>
    </source>
</evidence>
<dbReference type="GO" id="GO:0016020">
    <property type="term" value="C:membrane"/>
    <property type="evidence" value="ECO:0007669"/>
    <property type="project" value="UniProtKB-SubCell"/>
</dbReference>
<dbReference type="GO" id="GO:0016266">
    <property type="term" value="P:protein O-linked glycosylation via N-acetyl-galactosamine"/>
    <property type="evidence" value="ECO:0007669"/>
    <property type="project" value="TreeGrafter"/>
</dbReference>
<keyword evidence="5" id="KW-0735">Signal-anchor</keyword>
<dbReference type="EC" id="2.4.1.-" evidence="11"/>
<evidence type="ECO:0000256" key="4">
    <source>
        <dbReference type="ARBA" id="ARBA00022692"/>
    </source>
</evidence>
<dbReference type="AlphaFoldDB" id="A0A7S0N7C0"/>
<evidence type="ECO:0000256" key="3">
    <source>
        <dbReference type="ARBA" id="ARBA00022679"/>
    </source>
</evidence>
<keyword evidence="3" id="KW-0808">Transferase</keyword>
<comment type="catalytic activity">
    <reaction evidence="10">
        <text>3-O-(beta-D-glucosyl)-L-seryl-[EGF-like domain protein] + UDP-alpha-D-xylose = 3-O-[alpha-D-xylosyl-(1-&gt;3)-beta-D-glucosyl]-L-seryl-[EGF-like domain protein] + UDP + H(+)</text>
        <dbReference type="Rhea" id="RHEA:56064"/>
        <dbReference type="Rhea" id="RHEA-COMP:14610"/>
        <dbReference type="Rhea" id="RHEA-COMP:14611"/>
        <dbReference type="ChEBI" id="CHEBI:15378"/>
        <dbReference type="ChEBI" id="CHEBI:57632"/>
        <dbReference type="ChEBI" id="CHEBI:58223"/>
        <dbReference type="ChEBI" id="CHEBI:140575"/>
        <dbReference type="ChEBI" id="CHEBI:140576"/>
        <dbReference type="EC" id="2.4.2.42"/>
    </reaction>
</comment>
<dbReference type="EMBL" id="HBFA01012132">
    <property type="protein sequence ID" value="CAD8660313.1"/>
    <property type="molecule type" value="Transcribed_RNA"/>
</dbReference>
<dbReference type="Pfam" id="PF01501">
    <property type="entry name" value="Glyco_transf_8"/>
    <property type="match status" value="1"/>
</dbReference>
<evidence type="ECO:0000256" key="12">
    <source>
        <dbReference type="SAM" id="SignalP"/>
    </source>
</evidence>
<dbReference type="InterPro" id="IPR002495">
    <property type="entry name" value="Glyco_trans_8"/>
</dbReference>
<evidence type="ECO:0000256" key="8">
    <source>
        <dbReference type="ARBA" id="ARBA00023180"/>
    </source>
</evidence>
<dbReference type="InterPro" id="IPR029044">
    <property type="entry name" value="Nucleotide-diphossugar_trans"/>
</dbReference>
<dbReference type="InterPro" id="IPR051993">
    <property type="entry name" value="Glycosyltransferase_8"/>
</dbReference>
<dbReference type="GO" id="GO:0140563">
    <property type="term" value="F:UDP-D-xylose:beta-D-glucoside alpha-1,3-D-xylosyltransferase activity"/>
    <property type="evidence" value="ECO:0007669"/>
    <property type="project" value="UniProtKB-EC"/>
</dbReference>
<evidence type="ECO:0000256" key="11">
    <source>
        <dbReference type="RuleBase" id="RU362027"/>
    </source>
</evidence>
<gene>
    <name evidence="13" type="ORF">POBO1169_LOCUS6314</name>
</gene>
<reference evidence="13" key="1">
    <citation type="submission" date="2021-01" db="EMBL/GenBank/DDBJ databases">
        <authorList>
            <person name="Corre E."/>
            <person name="Pelletier E."/>
            <person name="Niang G."/>
            <person name="Scheremetjew M."/>
            <person name="Finn R."/>
            <person name="Kale V."/>
            <person name="Holt S."/>
            <person name="Cochrane G."/>
            <person name="Meng A."/>
            <person name="Brown T."/>
            <person name="Cohen L."/>
        </authorList>
    </citation>
    <scope>NUCLEOTIDE SEQUENCE</scope>
    <source>
        <strain evidence="13">CCMP722</strain>
    </source>
</reference>
<evidence type="ECO:0000256" key="10">
    <source>
        <dbReference type="ARBA" id="ARBA00049181"/>
    </source>
</evidence>
<keyword evidence="7" id="KW-0472">Membrane</keyword>
<protein>
    <recommendedName>
        <fullName evidence="11">Hexosyltransferase</fullName>
        <ecNumber evidence="11">2.4.1.-</ecNumber>
    </recommendedName>
</protein>
<keyword evidence="2" id="KW-0328">Glycosyltransferase</keyword>
<organism evidence="13">
    <name type="scientific">Pyramimonas obovata</name>
    <dbReference type="NCBI Taxonomy" id="1411642"/>
    <lineage>
        <taxon>Eukaryota</taxon>
        <taxon>Viridiplantae</taxon>
        <taxon>Chlorophyta</taxon>
        <taxon>Pyramimonadophyceae</taxon>
        <taxon>Pyramimonadales</taxon>
        <taxon>Pyramimonadaceae</taxon>
        <taxon>Pyramimonas</taxon>
        <taxon>Pyramimonas incertae sedis</taxon>
    </lineage>
</organism>
<proteinExistence type="inferred from homology"/>
<accession>A0A7S0N7C0</accession>